<sequence>MNIKCILLGFAAVLTAASSAGAADATHAAAAPEPEQNEYLRACYTTGAGYFFIPGTETCLRISGYIRFDAAAGDALGLHGVDRRRFYGSEPEERLRDTWNLSTRFALRTHTATATELGTLYTYTESRFQYDTTSVPYTIDGPDGSPVEERNSAWANFDTTTLNFAYIELGGLRLGKDETAFRTFLGYAGNVVNDDALEPYGYDTMLISYTFKGSNGLSAILSLEQGAEDYTIDSYMPHVVGGLKYTQGRGSIGAVVGYDANFEEYAVKLRADYNISDSLSVFAMGGWRSDGDIEHRNHNFYASWGGDWIGWVGASYAVSDKAVANLQVSFDDAKELAVAVNLAYELVPGFTVTPEVVYLKESESLNGNDDGVWGGVIRFQRSF</sequence>
<accession>A0A916SBV4</accession>
<dbReference type="Pfam" id="PF02530">
    <property type="entry name" value="Porin_2"/>
    <property type="match status" value="1"/>
</dbReference>
<dbReference type="GO" id="GO:0006811">
    <property type="term" value="P:monoatomic ion transport"/>
    <property type="evidence" value="ECO:0007669"/>
    <property type="project" value="UniProtKB-KW"/>
</dbReference>
<evidence type="ECO:0000256" key="8">
    <source>
        <dbReference type="ARBA" id="ARBA00023065"/>
    </source>
</evidence>
<dbReference type="GO" id="GO:0046930">
    <property type="term" value="C:pore complex"/>
    <property type="evidence" value="ECO:0007669"/>
    <property type="project" value="UniProtKB-KW"/>
</dbReference>
<dbReference type="GO" id="GO:0015288">
    <property type="term" value="F:porin activity"/>
    <property type="evidence" value="ECO:0007669"/>
    <property type="project" value="UniProtKB-KW"/>
</dbReference>
<evidence type="ECO:0000313" key="13">
    <source>
        <dbReference type="EMBL" id="GGA93416.1"/>
    </source>
</evidence>
<evidence type="ECO:0000313" key="14">
    <source>
        <dbReference type="Proteomes" id="UP000646478"/>
    </source>
</evidence>
<dbReference type="InterPro" id="IPR003684">
    <property type="entry name" value="Porin_alphabac"/>
</dbReference>
<evidence type="ECO:0000256" key="3">
    <source>
        <dbReference type="ARBA" id="ARBA00009521"/>
    </source>
</evidence>
<dbReference type="RefSeq" id="WP_188824209.1">
    <property type="nucleotide sequence ID" value="NZ_BMHH01000007.1"/>
</dbReference>
<evidence type="ECO:0000256" key="10">
    <source>
        <dbReference type="ARBA" id="ARBA00023136"/>
    </source>
</evidence>
<name>A0A916SBV4_9HYPH</name>
<keyword evidence="14" id="KW-1185">Reference proteome</keyword>
<dbReference type="AlphaFoldDB" id="A0A916SBV4"/>
<evidence type="ECO:0000256" key="1">
    <source>
        <dbReference type="ARBA" id="ARBA00003101"/>
    </source>
</evidence>
<evidence type="ECO:0000256" key="6">
    <source>
        <dbReference type="ARBA" id="ARBA00022692"/>
    </source>
</evidence>
<dbReference type="SUPFAM" id="SSF56935">
    <property type="entry name" value="Porins"/>
    <property type="match status" value="1"/>
</dbReference>
<reference evidence="13" key="1">
    <citation type="journal article" date="2014" name="Int. J. Syst. Evol. Microbiol.">
        <title>Complete genome sequence of Corynebacterium casei LMG S-19264T (=DSM 44701T), isolated from a smear-ripened cheese.</title>
        <authorList>
            <consortium name="US DOE Joint Genome Institute (JGI-PGF)"/>
            <person name="Walter F."/>
            <person name="Albersmeier A."/>
            <person name="Kalinowski J."/>
            <person name="Ruckert C."/>
        </authorList>
    </citation>
    <scope>NUCLEOTIDE SEQUENCE</scope>
    <source>
        <strain evidence="13">CGMCC 1.15082</strain>
    </source>
</reference>
<dbReference type="EMBL" id="BMHH01000007">
    <property type="protein sequence ID" value="GGA93416.1"/>
    <property type="molecule type" value="Genomic_DNA"/>
</dbReference>
<comment type="function">
    <text evidence="1 12">Forms passive diffusion pores that allow small molecular weight hydrophilic materials across the outer membrane.</text>
</comment>
<feature type="chain" id="PRO_5038154222" description="Porin" evidence="12">
    <location>
        <begin position="23"/>
        <end position="383"/>
    </location>
</feature>
<comment type="caution">
    <text evidence="13">The sequence shown here is derived from an EMBL/GenBank/DDBJ whole genome shotgun (WGS) entry which is preliminary data.</text>
</comment>
<evidence type="ECO:0000256" key="4">
    <source>
        <dbReference type="ARBA" id="ARBA00022448"/>
    </source>
</evidence>
<keyword evidence="5 12" id="KW-1134">Transmembrane beta strand</keyword>
<keyword evidence="7 12" id="KW-0732">Signal</keyword>
<comment type="similarity">
    <text evidence="3 12">Belongs to the alphaproteobacteria porin family.</text>
</comment>
<proteinExistence type="inferred from homology"/>
<keyword evidence="10 12" id="KW-0472">Membrane</keyword>
<evidence type="ECO:0000256" key="7">
    <source>
        <dbReference type="ARBA" id="ARBA00022729"/>
    </source>
</evidence>
<keyword evidence="8 12" id="KW-0406">Ion transport</keyword>
<dbReference type="Proteomes" id="UP000646478">
    <property type="component" value="Unassembled WGS sequence"/>
</dbReference>
<comment type="domain">
    <text evidence="12">Consists of 16-stranded beta-barrel sheets, with large surface-exposed loops, that form a transmembrane pore at the center of each barrel. The pore is partially ocluded by a peptide loop that folds into the pore lumen.</text>
</comment>
<dbReference type="GO" id="GO:0009279">
    <property type="term" value="C:cell outer membrane"/>
    <property type="evidence" value="ECO:0007669"/>
    <property type="project" value="UniProtKB-SubCell"/>
</dbReference>
<keyword evidence="9 12" id="KW-0626">Porin</keyword>
<protein>
    <recommendedName>
        <fullName evidence="12">Porin</fullName>
    </recommendedName>
</protein>
<comment type="subcellular location">
    <subcellularLocation>
        <location evidence="2 12">Cell outer membrane</location>
        <topology evidence="2 12">Multi-pass membrane protein</topology>
    </subcellularLocation>
</comment>
<evidence type="ECO:0000256" key="5">
    <source>
        <dbReference type="ARBA" id="ARBA00022452"/>
    </source>
</evidence>
<feature type="signal peptide" evidence="12">
    <location>
        <begin position="1"/>
        <end position="22"/>
    </location>
</feature>
<gene>
    <name evidence="13" type="ORF">GCM10011491_21930</name>
</gene>
<evidence type="ECO:0000256" key="2">
    <source>
        <dbReference type="ARBA" id="ARBA00004571"/>
    </source>
</evidence>
<evidence type="ECO:0000256" key="9">
    <source>
        <dbReference type="ARBA" id="ARBA00023114"/>
    </source>
</evidence>
<evidence type="ECO:0000256" key="11">
    <source>
        <dbReference type="ARBA" id="ARBA00023237"/>
    </source>
</evidence>
<keyword evidence="4 12" id="KW-0813">Transport</keyword>
<keyword evidence="6 12" id="KW-0812">Transmembrane</keyword>
<reference evidence="13" key="2">
    <citation type="submission" date="2020-09" db="EMBL/GenBank/DDBJ databases">
        <authorList>
            <person name="Sun Q."/>
            <person name="Zhou Y."/>
        </authorList>
    </citation>
    <scope>NUCLEOTIDE SEQUENCE</scope>
    <source>
        <strain evidence="13">CGMCC 1.15082</strain>
    </source>
</reference>
<evidence type="ECO:0000256" key="12">
    <source>
        <dbReference type="RuleBase" id="RU364005"/>
    </source>
</evidence>
<keyword evidence="11 12" id="KW-0998">Cell outer membrane</keyword>
<organism evidence="13 14">
    <name type="scientific">Brucella endophytica</name>
    <dbReference type="NCBI Taxonomy" id="1963359"/>
    <lineage>
        <taxon>Bacteria</taxon>
        <taxon>Pseudomonadati</taxon>
        <taxon>Pseudomonadota</taxon>
        <taxon>Alphaproteobacteria</taxon>
        <taxon>Hyphomicrobiales</taxon>
        <taxon>Brucellaceae</taxon>
        <taxon>Brucella/Ochrobactrum group</taxon>
        <taxon>Brucella</taxon>
    </lineage>
</organism>